<dbReference type="InterPro" id="IPR036734">
    <property type="entry name" value="Neur_chan_lig-bd_sf"/>
</dbReference>
<evidence type="ECO:0000259" key="18">
    <source>
        <dbReference type="Pfam" id="PF02931"/>
    </source>
</evidence>
<dbReference type="GO" id="GO:0004888">
    <property type="term" value="F:transmembrane signaling receptor activity"/>
    <property type="evidence" value="ECO:0007669"/>
    <property type="project" value="InterPro"/>
</dbReference>
<dbReference type="GO" id="GO:0045211">
    <property type="term" value="C:postsynaptic membrane"/>
    <property type="evidence" value="ECO:0007669"/>
    <property type="project" value="UniProtKB-SubCell"/>
</dbReference>
<evidence type="ECO:0000256" key="16">
    <source>
        <dbReference type="ARBA" id="ARBA00034104"/>
    </source>
</evidence>
<keyword evidence="13" id="KW-0628">Postsynaptic cell membrane</keyword>
<keyword evidence="15 17" id="KW-0407">Ion channel</keyword>
<keyword evidence="6 17" id="KW-1133">Transmembrane helix</keyword>
<feature type="transmembrane region" description="Helical" evidence="17">
    <location>
        <begin position="294"/>
        <end position="319"/>
    </location>
</feature>
<dbReference type="InterPro" id="IPR036719">
    <property type="entry name" value="Neuro-gated_channel_TM_sf"/>
</dbReference>
<comment type="subcellular location">
    <subcellularLocation>
        <location evidence="16">Postsynaptic cell membrane</location>
        <topology evidence="16">Multi-pass membrane protein</topology>
    </subcellularLocation>
</comment>
<gene>
    <name evidence="20" type="ORF">MSPICULIGERA_LOCUS12963</name>
</gene>
<evidence type="ECO:0000256" key="6">
    <source>
        <dbReference type="ARBA" id="ARBA00022989"/>
    </source>
</evidence>
<evidence type="ECO:0000256" key="10">
    <source>
        <dbReference type="ARBA" id="ARBA00023157"/>
    </source>
</evidence>
<dbReference type="FunFam" id="2.70.170.10:FF:000016">
    <property type="entry name" value="Nicotinic acetylcholine receptor subunit"/>
    <property type="match status" value="1"/>
</dbReference>
<keyword evidence="21" id="KW-1185">Reference proteome</keyword>
<feature type="transmembrane region" description="Helical" evidence="17">
    <location>
        <begin position="233"/>
        <end position="252"/>
    </location>
</feature>
<keyword evidence="10" id="KW-1015">Disulfide bond</keyword>
<comment type="caution">
    <text evidence="20">The sequence shown here is derived from an EMBL/GenBank/DDBJ whole genome shotgun (WGS) entry which is preliminary data.</text>
</comment>
<reference evidence="20" key="1">
    <citation type="submission" date="2023-06" db="EMBL/GenBank/DDBJ databases">
        <authorList>
            <person name="Delattre M."/>
        </authorList>
    </citation>
    <scope>NUCLEOTIDE SEQUENCE</scope>
    <source>
        <strain evidence="20">AF72</strain>
    </source>
</reference>
<comment type="caution">
    <text evidence="17">Lacks conserved residue(s) required for the propagation of feature annotation.</text>
</comment>
<evidence type="ECO:0000256" key="12">
    <source>
        <dbReference type="ARBA" id="ARBA00023180"/>
    </source>
</evidence>
<dbReference type="AlphaFoldDB" id="A0AA36CVE4"/>
<organism evidence="20 21">
    <name type="scientific">Mesorhabditis spiculigera</name>
    <dbReference type="NCBI Taxonomy" id="96644"/>
    <lineage>
        <taxon>Eukaryota</taxon>
        <taxon>Metazoa</taxon>
        <taxon>Ecdysozoa</taxon>
        <taxon>Nematoda</taxon>
        <taxon>Chromadorea</taxon>
        <taxon>Rhabditida</taxon>
        <taxon>Rhabditina</taxon>
        <taxon>Rhabditomorpha</taxon>
        <taxon>Rhabditoidea</taxon>
        <taxon>Rhabditidae</taxon>
        <taxon>Mesorhabditinae</taxon>
        <taxon>Mesorhabditis</taxon>
    </lineage>
</organism>
<evidence type="ECO:0000256" key="9">
    <source>
        <dbReference type="ARBA" id="ARBA00023136"/>
    </source>
</evidence>
<evidence type="ECO:0000256" key="14">
    <source>
        <dbReference type="ARBA" id="ARBA00023286"/>
    </source>
</evidence>
<sequence length="499" mass="57347">MVLLRIPLGIGILLFWTGSIRADRHEGRLYSQLLDDYLPLARPVENSSAAVVVHMGLVLQSIISVDEKNQIVDVNAWLKLSWHDYHLMWDKEKHGGVSDLRFRKNQIWTPDVLMYNSADPQFDSMHASNVLVYPDGNCLWIPPAIFRLSCNIQIVWFPFDMQYCKMKFGSWTWDGTKLELRVDENGLDTSTFMSNGEWKLVATSALRNTQYYTCCPEPYYDIVFTFTIHRRSLFYVFNLILPCILITMLTLIGFTLPPDAGEKMSFQITIMLSICIFQNYVTELSPPTSEAIPFLGAFFSLCMFTCAGSCVFTALALNLHNRTSRSHEMGELFRKVLLEWLPYLLMMRRPGHKARGRHLRKDKPDVTNEASHCVSATLAKLLVDSPVSSPRWQIEDETDNRYSRDSYSGSWMPTYSTIGKEGTTPGGAIAQLLILQQLYYNLTSINSYFEDQEEKKETEDDWKFASMVVDRFCLFFFSAFILFATVSLFMSVPRILDTI</sequence>
<evidence type="ECO:0000256" key="2">
    <source>
        <dbReference type="ARBA" id="ARBA00022448"/>
    </source>
</evidence>
<feature type="transmembrane region" description="Helical" evidence="17">
    <location>
        <begin position="472"/>
        <end position="492"/>
    </location>
</feature>
<dbReference type="EMBL" id="CATQJA010002631">
    <property type="protein sequence ID" value="CAJ0574631.1"/>
    <property type="molecule type" value="Genomic_DNA"/>
</dbReference>
<evidence type="ECO:0000256" key="4">
    <source>
        <dbReference type="ARBA" id="ARBA00022692"/>
    </source>
</evidence>
<dbReference type="CDD" id="cd19051">
    <property type="entry name" value="LGIC_TM_cation"/>
    <property type="match status" value="1"/>
</dbReference>
<dbReference type="Pfam" id="PF02931">
    <property type="entry name" value="Neur_chan_LBD"/>
    <property type="match status" value="1"/>
</dbReference>
<dbReference type="Gene3D" id="2.70.170.10">
    <property type="entry name" value="Neurotransmitter-gated ion-channel ligand-binding domain"/>
    <property type="match status" value="1"/>
</dbReference>
<dbReference type="Pfam" id="PF02932">
    <property type="entry name" value="Neur_chan_memb"/>
    <property type="match status" value="1"/>
</dbReference>
<keyword evidence="14" id="KW-1071">Ligand-gated ion channel</keyword>
<dbReference type="InterPro" id="IPR002394">
    <property type="entry name" value="Nicotinic_acetylcholine_rcpt"/>
</dbReference>
<dbReference type="InterPro" id="IPR038050">
    <property type="entry name" value="Neuro_actylchol_rec"/>
</dbReference>
<dbReference type="PANTHER" id="PTHR18945">
    <property type="entry name" value="NEUROTRANSMITTER GATED ION CHANNEL"/>
    <property type="match status" value="1"/>
</dbReference>
<evidence type="ECO:0000256" key="15">
    <source>
        <dbReference type="ARBA" id="ARBA00023303"/>
    </source>
</evidence>
<evidence type="ECO:0000256" key="1">
    <source>
        <dbReference type="ARBA" id="ARBA00009237"/>
    </source>
</evidence>
<keyword evidence="2 17" id="KW-0813">Transport</keyword>
<comment type="similarity">
    <text evidence="1">Belongs to the ligand-gated ion channel (TC 1.A.9) family. Acetylcholine receptor (TC 1.A.9.1) subfamily.</text>
</comment>
<dbReference type="PRINTS" id="PR00254">
    <property type="entry name" value="NICOTINICR"/>
</dbReference>
<dbReference type="FunFam" id="1.20.58.390:FF:000046">
    <property type="entry name" value="AcetylCholine Receptor"/>
    <property type="match status" value="1"/>
</dbReference>
<feature type="non-terminal residue" evidence="20">
    <location>
        <position position="1"/>
    </location>
</feature>
<keyword evidence="3" id="KW-1003">Cell membrane</keyword>
<proteinExistence type="inferred from homology"/>
<keyword evidence="8 17" id="KW-0406">Ion transport</keyword>
<keyword evidence="5" id="KW-0732">Signal</keyword>
<dbReference type="CDD" id="cd18997">
    <property type="entry name" value="LGIC_ECD_nAChR"/>
    <property type="match status" value="1"/>
</dbReference>
<dbReference type="InterPro" id="IPR006029">
    <property type="entry name" value="Neurotrans-gated_channel_TM"/>
</dbReference>
<dbReference type="Proteomes" id="UP001177023">
    <property type="component" value="Unassembled WGS sequence"/>
</dbReference>
<evidence type="ECO:0000259" key="19">
    <source>
        <dbReference type="Pfam" id="PF02932"/>
    </source>
</evidence>
<dbReference type="PRINTS" id="PR00252">
    <property type="entry name" value="NRIONCHANNEL"/>
</dbReference>
<keyword evidence="9 17" id="KW-0472">Membrane</keyword>
<evidence type="ECO:0000256" key="13">
    <source>
        <dbReference type="ARBA" id="ARBA00023257"/>
    </source>
</evidence>
<dbReference type="InterPro" id="IPR018000">
    <property type="entry name" value="Neurotransmitter_ion_chnl_CS"/>
</dbReference>
<evidence type="ECO:0000313" key="21">
    <source>
        <dbReference type="Proteomes" id="UP001177023"/>
    </source>
</evidence>
<evidence type="ECO:0000256" key="5">
    <source>
        <dbReference type="ARBA" id="ARBA00022729"/>
    </source>
</evidence>
<dbReference type="Gene3D" id="1.20.58.390">
    <property type="entry name" value="Neurotransmitter-gated ion-channel transmembrane domain"/>
    <property type="match status" value="2"/>
</dbReference>
<evidence type="ECO:0000256" key="11">
    <source>
        <dbReference type="ARBA" id="ARBA00023170"/>
    </source>
</evidence>
<name>A0AA36CVE4_9BILA</name>
<evidence type="ECO:0000256" key="7">
    <source>
        <dbReference type="ARBA" id="ARBA00023018"/>
    </source>
</evidence>
<evidence type="ECO:0000313" key="20">
    <source>
        <dbReference type="EMBL" id="CAJ0574631.1"/>
    </source>
</evidence>
<accession>A0AA36CVE4</accession>
<dbReference type="InterPro" id="IPR006201">
    <property type="entry name" value="Neur_channel"/>
</dbReference>
<feature type="domain" description="Neurotransmitter-gated ion-channel transmembrane" evidence="19">
    <location>
        <begin position="239"/>
        <end position="489"/>
    </location>
</feature>
<evidence type="ECO:0000256" key="3">
    <source>
        <dbReference type="ARBA" id="ARBA00022475"/>
    </source>
</evidence>
<protein>
    <submittedName>
        <fullName evidence="20">Uncharacterized protein</fullName>
    </submittedName>
</protein>
<keyword evidence="4 17" id="KW-0812">Transmembrane</keyword>
<dbReference type="SUPFAM" id="SSF63712">
    <property type="entry name" value="Nicotinic receptor ligand binding domain-like"/>
    <property type="match status" value="1"/>
</dbReference>
<dbReference type="SUPFAM" id="SSF90112">
    <property type="entry name" value="Neurotransmitter-gated ion-channel transmembrane pore"/>
    <property type="match status" value="1"/>
</dbReference>
<evidence type="ECO:0000256" key="17">
    <source>
        <dbReference type="RuleBase" id="RU000687"/>
    </source>
</evidence>
<dbReference type="InterPro" id="IPR006202">
    <property type="entry name" value="Neur_chan_lig-bd"/>
</dbReference>
<dbReference type="GO" id="GO:0022848">
    <property type="term" value="F:acetylcholine-gated monoatomic cation-selective channel activity"/>
    <property type="evidence" value="ECO:0007669"/>
    <property type="project" value="InterPro"/>
</dbReference>
<keyword evidence="11" id="KW-0675">Receptor</keyword>
<evidence type="ECO:0000256" key="8">
    <source>
        <dbReference type="ARBA" id="ARBA00023065"/>
    </source>
</evidence>
<keyword evidence="7" id="KW-0770">Synapse</keyword>
<keyword evidence="12" id="KW-0325">Glycoprotein</keyword>
<feature type="domain" description="Neurotransmitter-gated ion-channel ligand-binding" evidence="18">
    <location>
        <begin position="27"/>
        <end position="231"/>
    </location>
</feature>
<dbReference type="NCBIfam" id="TIGR00860">
    <property type="entry name" value="LIC"/>
    <property type="match status" value="1"/>
</dbReference>
<dbReference type="PROSITE" id="PS00236">
    <property type="entry name" value="NEUROTR_ION_CHANNEL"/>
    <property type="match status" value="1"/>
</dbReference>